<dbReference type="SMART" id="SM00567">
    <property type="entry name" value="EZ_HEAT"/>
    <property type="match status" value="4"/>
</dbReference>
<evidence type="ECO:0000313" key="7">
    <source>
        <dbReference type="Proteomes" id="UP000319004"/>
    </source>
</evidence>
<dbReference type="PANTHER" id="PTHR43289">
    <property type="entry name" value="MITOGEN-ACTIVATED PROTEIN KINASE KINASE KINASE 20-RELATED"/>
    <property type="match status" value="1"/>
</dbReference>
<dbReference type="Pfam" id="PF00069">
    <property type="entry name" value="Pkinase"/>
    <property type="match status" value="1"/>
</dbReference>
<dbReference type="InterPro" id="IPR008271">
    <property type="entry name" value="Ser/Thr_kinase_AS"/>
</dbReference>
<proteinExistence type="predicted"/>
<evidence type="ECO:0000313" key="6">
    <source>
        <dbReference type="EMBL" id="QDV44084.1"/>
    </source>
</evidence>
<dbReference type="InterPro" id="IPR011009">
    <property type="entry name" value="Kinase-like_dom_sf"/>
</dbReference>
<evidence type="ECO:0000256" key="4">
    <source>
        <dbReference type="ARBA" id="ARBA00022840"/>
    </source>
</evidence>
<keyword evidence="3 6" id="KW-0418">Kinase</keyword>
<dbReference type="InterPro" id="IPR011989">
    <property type="entry name" value="ARM-like"/>
</dbReference>
<protein>
    <submittedName>
        <fullName evidence="6">Serine/threonine-protein kinase PknB</fullName>
        <ecNumber evidence="6">2.7.11.1</ecNumber>
    </submittedName>
</protein>
<feature type="domain" description="Protein kinase" evidence="5">
    <location>
        <begin position="101"/>
        <end position="369"/>
    </location>
</feature>
<dbReference type="Gene3D" id="3.30.200.20">
    <property type="entry name" value="Phosphorylase Kinase, domain 1"/>
    <property type="match status" value="1"/>
</dbReference>
<dbReference type="PROSITE" id="PS00108">
    <property type="entry name" value="PROTEIN_KINASE_ST"/>
    <property type="match status" value="1"/>
</dbReference>
<dbReference type="Proteomes" id="UP000319004">
    <property type="component" value="Chromosome"/>
</dbReference>
<dbReference type="RefSeq" id="WP_197456147.1">
    <property type="nucleotide sequence ID" value="NZ_CP037423.1"/>
</dbReference>
<keyword evidence="2" id="KW-0547">Nucleotide-binding</keyword>
<dbReference type="CDD" id="cd14014">
    <property type="entry name" value="STKc_PknB_like"/>
    <property type="match status" value="1"/>
</dbReference>
<name>A0A518HTD7_9BACT</name>
<accession>A0A518HTD7</accession>
<dbReference type="GO" id="GO:0005524">
    <property type="term" value="F:ATP binding"/>
    <property type="evidence" value="ECO:0007669"/>
    <property type="project" value="UniProtKB-KW"/>
</dbReference>
<evidence type="ECO:0000256" key="3">
    <source>
        <dbReference type="ARBA" id="ARBA00022777"/>
    </source>
</evidence>
<organism evidence="6 7">
    <name type="scientific">Stieleria neptunia</name>
    <dbReference type="NCBI Taxonomy" id="2527979"/>
    <lineage>
        <taxon>Bacteria</taxon>
        <taxon>Pseudomonadati</taxon>
        <taxon>Planctomycetota</taxon>
        <taxon>Planctomycetia</taxon>
        <taxon>Pirellulales</taxon>
        <taxon>Pirellulaceae</taxon>
        <taxon>Stieleria</taxon>
    </lineage>
</organism>
<dbReference type="GO" id="GO:0004674">
    <property type="term" value="F:protein serine/threonine kinase activity"/>
    <property type="evidence" value="ECO:0007669"/>
    <property type="project" value="UniProtKB-EC"/>
</dbReference>
<dbReference type="InterPro" id="IPR016024">
    <property type="entry name" value="ARM-type_fold"/>
</dbReference>
<dbReference type="PANTHER" id="PTHR43289:SF34">
    <property type="entry name" value="SERINE_THREONINE-PROTEIN KINASE YBDM-RELATED"/>
    <property type="match status" value="1"/>
</dbReference>
<keyword evidence="4" id="KW-0067">ATP-binding</keyword>
<dbReference type="SMART" id="SM00220">
    <property type="entry name" value="S_TKc"/>
    <property type="match status" value="1"/>
</dbReference>
<sequence>MNQAACFSTEELRRYLLGELPESASDAVAHHIDSCSDCESTISLLDRESDTLVQSLRTPVDQPEPASAYRQAVKSAKSKWRDAASESGIEGVSDAPKLRDYELLEPLARGGMGTVYRARHTRLNRQVALKVLPGRWLRNPAAVARFEREMQAVGSLNHPSIVQATDGGEVDGVHFLVMELVDGFDGGTLASLLGPLPTADACEIARQVAEGMAYVHQQGIIHRDLKPSNLMITRRGDVKVLDLGLARLVDEQLAGDELTTIGQLMGTLDYMSPEQLENSHDVDQCADLYSLGATLYKLLTGDSPHASDLSEPFLSKLRRIASEPAAPLKQRRDDAPDELCELVDGLLARRVEDRPVSMESVAEMLKPFTVSSDLVRRTKEAAKIQKQRRNVIPMNSVDATAALHSDALPPPPAAVASRTRRLLSWAVALLLVISLGLGAVITLETTAGRLVIETASPNVEVRILKAGQVYRELTLSQKPKSLSLGAGEYRIEIISDADGLEIQNGQYTLKRGDTWLAKIVHREPSDQTAPVADSLADSMADASRSLSAGQPTYEGKTLPQWLSLLRTERSADQVDKACKALQKLGSEDDTATVDALLLAVKYHTGSSKPSGSVNTIWSSVQNVLAALDQTVVARAMAESLNDEGQANTPFILRYASDHASLLEPVETDGLVDQIQTIAATPLSSQRISALNAFKAIGSEETTERLLRSALDDAQVGVRLYAANRLIELDAHVAEVVSALREVVLSSDLRSRAQASWLLGEIGPEAKSAVPELVHCVEDQDLAVTLAGVYHTSDGTTSVKDAAIHALGEIGDESVAPLLIEEWNRRAFERRQVTKSELRELNDYGNSATYQPDWVAASIKRLIGRRPNVARRPDRTSVLVWSIDGRTLDIAYRNAFDDRHRRTTAGLSEIAEQLLPISQPFERESARAVIEKASRLPDDEALELEIRMIELLAQFDDPKSVLKSMYRRQSSYAALSIDEADQEFRTKTLQQYQALAIRMIQSQENWKATYAEFLIELLGDRYPGAATSFLDLIDDFAPDKQVEGVVKIFHLIRWLGVDRIADASTDLHRWVQVPVNRAAIRKHLSGDSNRAWLDLVVGIYCWGRDNDLADEIVDQRFAEDSINRFDLFNELITAMNDQPKLSELIIKLFRHPALAEAATEIKRGDQTTIRSLRAVYLSKLLTQIARQHRSTFVPMLRTLAESGVHGESEAAKQLLDQWK</sequence>
<dbReference type="AlphaFoldDB" id="A0A518HTD7"/>
<dbReference type="EC" id="2.7.11.1" evidence="6"/>
<dbReference type="EMBL" id="CP037423">
    <property type="protein sequence ID" value="QDV44084.1"/>
    <property type="molecule type" value="Genomic_DNA"/>
</dbReference>
<evidence type="ECO:0000256" key="2">
    <source>
        <dbReference type="ARBA" id="ARBA00022741"/>
    </source>
</evidence>
<dbReference type="InterPro" id="IPR004155">
    <property type="entry name" value="PBS_lyase_HEAT"/>
</dbReference>
<evidence type="ECO:0000259" key="5">
    <source>
        <dbReference type="PROSITE" id="PS50011"/>
    </source>
</evidence>
<dbReference type="KEGG" id="snep:Enr13x_39450"/>
<dbReference type="PROSITE" id="PS50011">
    <property type="entry name" value="PROTEIN_KINASE_DOM"/>
    <property type="match status" value="1"/>
</dbReference>
<gene>
    <name evidence="6" type="primary">pknB_18</name>
    <name evidence="6" type="ORF">Enr13x_39450</name>
</gene>
<dbReference type="Gene3D" id="1.10.510.10">
    <property type="entry name" value="Transferase(Phosphotransferase) domain 1"/>
    <property type="match status" value="1"/>
</dbReference>
<reference evidence="6 7" key="1">
    <citation type="submission" date="2019-03" db="EMBL/GenBank/DDBJ databases">
        <title>Deep-cultivation of Planctomycetes and their phenomic and genomic characterization uncovers novel biology.</title>
        <authorList>
            <person name="Wiegand S."/>
            <person name="Jogler M."/>
            <person name="Boedeker C."/>
            <person name="Pinto D."/>
            <person name="Vollmers J."/>
            <person name="Rivas-Marin E."/>
            <person name="Kohn T."/>
            <person name="Peeters S.H."/>
            <person name="Heuer A."/>
            <person name="Rast P."/>
            <person name="Oberbeckmann S."/>
            <person name="Bunk B."/>
            <person name="Jeske O."/>
            <person name="Meyerdierks A."/>
            <person name="Storesund J.E."/>
            <person name="Kallscheuer N."/>
            <person name="Luecker S."/>
            <person name="Lage O.M."/>
            <person name="Pohl T."/>
            <person name="Merkel B.J."/>
            <person name="Hornburger P."/>
            <person name="Mueller R.-W."/>
            <person name="Bruemmer F."/>
            <person name="Labrenz M."/>
            <person name="Spormann A.M."/>
            <person name="Op den Camp H."/>
            <person name="Overmann J."/>
            <person name="Amann R."/>
            <person name="Jetten M.S.M."/>
            <person name="Mascher T."/>
            <person name="Medema M.H."/>
            <person name="Devos D.P."/>
            <person name="Kaster A.-K."/>
            <person name="Ovreas L."/>
            <person name="Rohde M."/>
            <person name="Galperin M.Y."/>
            <person name="Jogler C."/>
        </authorList>
    </citation>
    <scope>NUCLEOTIDE SEQUENCE [LARGE SCALE GENOMIC DNA]</scope>
    <source>
        <strain evidence="6 7">Enr13</strain>
    </source>
</reference>
<keyword evidence="7" id="KW-1185">Reference proteome</keyword>
<dbReference type="SUPFAM" id="SSF56112">
    <property type="entry name" value="Protein kinase-like (PK-like)"/>
    <property type="match status" value="1"/>
</dbReference>
<dbReference type="InterPro" id="IPR000719">
    <property type="entry name" value="Prot_kinase_dom"/>
</dbReference>
<keyword evidence="1 6" id="KW-0808">Transferase</keyword>
<dbReference type="Gene3D" id="1.25.10.10">
    <property type="entry name" value="Leucine-rich Repeat Variant"/>
    <property type="match status" value="1"/>
</dbReference>
<evidence type="ECO:0000256" key="1">
    <source>
        <dbReference type="ARBA" id="ARBA00022679"/>
    </source>
</evidence>
<dbReference type="SUPFAM" id="SSF48371">
    <property type="entry name" value="ARM repeat"/>
    <property type="match status" value="1"/>
</dbReference>